<evidence type="ECO:0000256" key="1">
    <source>
        <dbReference type="SAM" id="MobiDB-lite"/>
    </source>
</evidence>
<dbReference type="EMBL" id="MZXW01000016">
    <property type="protein sequence ID" value="RXT48664.1"/>
    <property type="molecule type" value="Genomic_DNA"/>
</dbReference>
<feature type="region of interest" description="Disordered" evidence="1">
    <location>
        <begin position="45"/>
        <end position="67"/>
    </location>
</feature>
<organism evidence="2 3">
    <name type="scientific">Bradyrhizobium betae</name>
    <dbReference type="NCBI Taxonomy" id="244734"/>
    <lineage>
        <taxon>Bacteria</taxon>
        <taxon>Pseudomonadati</taxon>
        <taxon>Pseudomonadota</taxon>
        <taxon>Alphaproteobacteria</taxon>
        <taxon>Hyphomicrobiales</taxon>
        <taxon>Nitrobacteraceae</taxon>
        <taxon>Bradyrhizobium</taxon>
    </lineage>
</organism>
<name>A0A4Q1VDX3_9BRAD</name>
<sequence length="67" mass="6940">MVFGFRMASILSGHTGALPVVPSRRIAAGLSVGTNANTESSAFAHHAPDANHHWPAPDAHAASIKNL</sequence>
<accession>A0A4Q1VDX3</accession>
<protein>
    <submittedName>
        <fullName evidence="2">Uncharacterized protein</fullName>
    </submittedName>
</protein>
<evidence type="ECO:0000313" key="2">
    <source>
        <dbReference type="EMBL" id="RXT48664.1"/>
    </source>
</evidence>
<dbReference type="AlphaFoldDB" id="A0A4Q1VDX3"/>
<gene>
    <name evidence="2" type="ORF">B5V03_12150</name>
</gene>
<dbReference type="Proteomes" id="UP000290819">
    <property type="component" value="Unassembled WGS sequence"/>
</dbReference>
<keyword evidence="3" id="KW-1185">Reference proteome</keyword>
<reference evidence="2 3" key="1">
    <citation type="submission" date="2017-03" db="EMBL/GenBank/DDBJ databases">
        <authorList>
            <person name="Safronova V.I."/>
            <person name="Sazanova A.L."/>
            <person name="Chirak E.R."/>
        </authorList>
    </citation>
    <scope>NUCLEOTIDE SEQUENCE [LARGE SCALE GENOMIC DNA]</scope>
    <source>
        <strain evidence="2 3">Opo-243</strain>
    </source>
</reference>
<comment type="caution">
    <text evidence="2">The sequence shown here is derived from an EMBL/GenBank/DDBJ whole genome shotgun (WGS) entry which is preliminary data.</text>
</comment>
<evidence type="ECO:0000313" key="3">
    <source>
        <dbReference type="Proteomes" id="UP000290819"/>
    </source>
</evidence>
<proteinExistence type="predicted"/>